<evidence type="ECO:0000313" key="1">
    <source>
        <dbReference type="EMBL" id="VEB41577.1"/>
    </source>
</evidence>
<dbReference type="Proteomes" id="UP000275777">
    <property type="component" value="Chromosome"/>
</dbReference>
<organism evidence="1 2">
    <name type="scientific">Chromobacterium violaceum</name>
    <dbReference type="NCBI Taxonomy" id="536"/>
    <lineage>
        <taxon>Bacteria</taxon>
        <taxon>Pseudomonadati</taxon>
        <taxon>Pseudomonadota</taxon>
        <taxon>Betaproteobacteria</taxon>
        <taxon>Neisseriales</taxon>
        <taxon>Chromobacteriaceae</taxon>
        <taxon>Chromobacterium</taxon>
    </lineage>
</organism>
<dbReference type="AlphaFoldDB" id="A0A447T9L5"/>
<evidence type="ECO:0000313" key="2">
    <source>
        <dbReference type="Proteomes" id="UP000275777"/>
    </source>
</evidence>
<dbReference type="EMBL" id="LR134182">
    <property type="protein sequence ID" value="VEB41577.1"/>
    <property type="molecule type" value="Genomic_DNA"/>
</dbReference>
<name>A0A447T9L5_CHRVL</name>
<accession>A0A447T9L5</accession>
<proteinExistence type="predicted"/>
<sequence>MVYKNANICQQLLNIPSWSKNSIENGCSLLILSKGIGLPADGLVGKSRKPGTAEWRGGRRAAAWADQSRGQGIDFGSGASASASGSLGAAGAATLSTSRHQGWARSAWAGSIA</sequence>
<gene>
    <name evidence="1" type="ORF">NCTC9695_02010</name>
</gene>
<protein>
    <submittedName>
        <fullName evidence="1">Uncharacterized protein</fullName>
    </submittedName>
</protein>
<reference evidence="1 2" key="1">
    <citation type="submission" date="2018-12" db="EMBL/GenBank/DDBJ databases">
        <authorList>
            <consortium name="Pathogen Informatics"/>
        </authorList>
    </citation>
    <scope>NUCLEOTIDE SEQUENCE [LARGE SCALE GENOMIC DNA]</scope>
    <source>
        <strain evidence="1 2">NCTC9695</strain>
    </source>
</reference>